<evidence type="ECO:0000256" key="1">
    <source>
        <dbReference type="SAM" id="MobiDB-lite"/>
    </source>
</evidence>
<feature type="region of interest" description="Disordered" evidence="1">
    <location>
        <begin position="482"/>
        <end position="526"/>
    </location>
</feature>
<organism evidence="3 4">
    <name type="scientific">Pangasianodon hypophthalmus</name>
    <name type="common">Striped catfish</name>
    <name type="synonym">Helicophagus hypophthalmus</name>
    <dbReference type="NCBI Taxonomy" id="310915"/>
    <lineage>
        <taxon>Eukaryota</taxon>
        <taxon>Metazoa</taxon>
        <taxon>Chordata</taxon>
        <taxon>Craniata</taxon>
        <taxon>Vertebrata</taxon>
        <taxon>Euteleostomi</taxon>
        <taxon>Actinopterygii</taxon>
        <taxon>Neopterygii</taxon>
        <taxon>Teleostei</taxon>
        <taxon>Ostariophysi</taxon>
        <taxon>Siluriformes</taxon>
        <taxon>Pangasiidae</taxon>
        <taxon>Pangasianodon</taxon>
    </lineage>
</organism>
<evidence type="ECO:0000313" key="4">
    <source>
        <dbReference type="Proteomes" id="UP000327468"/>
    </source>
</evidence>
<feature type="region of interest" description="Disordered" evidence="1">
    <location>
        <begin position="633"/>
        <end position="666"/>
    </location>
</feature>
<feature type="domain" description="DUF4585" evidence="2">
    <location>
        <begin position="1072"/>
        <end position="1118"/>
    </location>
</feature>
<sequence>METLRTAIMVTGVPKKEHCGTETNYVDLGSTNTVKVTFTGEGNQRAIFKCKGNREEHEEGRTDQRKGGKDSSSDISDMDLKIESFLEEETAVTCHEPEETDYTDMYLNSRCESESESEDGDAEESEHDMPVAEETESHYITTHEIQLTELDHDMDHELGRAASSCWDYEDDNLVYSFVDYASFESGEQPTGERGQRRATSSRPPKLGATKALISTESECASSDEGARNTAGRIHVSIKASSQTVSESVRPPLDDNDLLRCYRETQAKIEVPYDSHAHCFIPAPGRQHLASKLMKGKDVTEYSSGASSSVSELDDADKEVRNLTAKSFRSLACPYFDTIDLRPSSESSVSEHSLSMNKWSTFVDFNYRNYVMQGGVTGERKNSTCSVEMRKCTDSGTVNVNTITEGRTHQTNTLSSKYKLSQLSCDTDRRTKCIQNVSNSCEATTSQLRNQVDVGVEGVHKKAVFASSLLQNVISKKMRFEQERKLERGETSSVQRAQSPPKDSTSSKVLQRQTSESGSVHSVVSMEEVVDSSNVAFNKVEEEEGEEACKTSCPPTTENIDEPKKAPVLEDHGICEEISKAIIPKVDIESDITATTVPVEAPKENEKACTEATNSKTTKMSHLYVPGSHFLSKEREVVEPSTPIKQRSDPIQSDGKRTSTLDASKGSKAPEITIRLRSVKENKNNLERPFNIASLLTPNLTKHSGDTKSEKVPHFTVRDVRDSRCKLQTPIHQVRDVRKLVKSSYRLVSLESGENKTTSREESDAVKKEPDKNDKKEKTPMVIKCHSVNTNTNTNANRRNDPESERSLMQPISEQQEIQMKSARWKESCDKRVECKMTNQVALEKLKAAVKTMEQLYVFDRNEWRRKTEAPRPVTDSHVLSLITSEEQGVDGERLAKTEPSKTPGAGASFTRTITHHLQQDVPKNQCSNVCSNISSSMRSPFSLKICPSKSTVEKRSRVEGDAGVKVTTSASDLVPQSQPPPASDSVPKSQPPPASDSENYLTIPIKPRPLETKPHASEQILNPAPQPQLQPRPPLQRSPVVTDSWSPENPMLTFCQPAQILCVTPPMDPLTSNTQRKLLLDPITGQYYLVDTPIALQPVTQRLYCPESAQYLDIPVALSPAAYLICPPTFVQPHSPPVCSQGESTSTGASTTMGGAKPVISITSQQGPRIVAPPSFDGTTMSFVVEHR</sequence>
<feature type="compositionally biased region" description="Basic and acidic residues" evidence="1">
    <location>
        <begin position="752"/>
        <end position="778"/>
    </location>
</feature>
<feature type="region of interest" description="Disordered" evidence="1">
    <location>
        <begin position="749"/>
        <end position="817"/>
    </location>
</feature>
<feature type="region of interest" description="Disordered" evidence="1">
    <location>
        <begin position="949"/>
        <end position="1001"/>
    </location>
</feature>
<feature type="compositionally biased region" description="Basic and acidic residues" evidence="1">
    <location>
        <begin position="52"/>
        <end position="76"/>
    </location>
</feature>
<feature type="compositionally biased region" description="Basic and acidic residues" evidence="1">
    <location>
        <begin position="951"/>
        <end position="962"/>
    </location>
</feature>
<dbReference type="EMBL" id="VFJC01000029">
    <property type="protein sequence ID" value="KAB5518622.1"/>
    <property type="molecule type" value="Genomic_DNA"/>
</dbReference>
<accession>A0A5N5JI80</accession>
<dbReference type="Pfam" id="PF15232">
    <property type="entry name" value="DUF4585"/>
    <property type="match status" value="1"/>
</dbReference>
<keyword evidence="4" id="KW-1185">Reference proteome</keyword>
<feature type="region of interest" description="Disordered" evidence="1">
    <location>
        <begin position="539"/>
        <end position="562"/>
    </location>
</feature>
<comment type="caution">
    <text evidence="3">The sequence shown here is derived from an EMBL/GenBank/DDBJ whole genome shotgun (WGS) entry which is preliminary data.</text>
</comment>
<feature type="compositionally biased region" description="Polar residues" evidence="1">
    <location>
        <begin position="966"/>
        <end position="976"/>
    </location>
</feature>
<protein>
    <recommendedName>
        <fullName evidence="2">DUF4585 domain-containing protein</fullName>
    </recommendedName>
</protein>
<reference evidence="3 4" key="1">
    <citation type="submission" date="2019-06" db="EMBL/GenBank/DDBJ databases">
        <title>A chromosome-scale genome assembly of the striped catfish, Pangasianodon hypophthalmus.</title>
        <authorList>
            <person name="Wen M."/>
            <person name="Zahm M."/>
            <person name="Roques C."/>
            <person name="Cabau C."/>
            <person name="Klopp C."/>
            <person name="Donnadieu C."/>
            <person name="Jouanno E."/>
            <person name="Avarre J.-C."/>
            <person name="Campet M."/>
            <person name="Ha T.T.T."/>
            <person name="Dugue R."/>
            <person name="Lampietro C."/>
            <person name="Louis A."/>
            <person name="Herpin A."/>
            <person name="Echchiki A."/>
            <person name="Berthelot C."/>
            <person name="Parey E."/>
            <person name="Roest-Crollius H."/>
            <person name="Braasch I."/>
            <person name="Postlethwait J."/>
            <person name="Bobe J."/>
            <person name="Montfort J."/>
            <person name="Bouchez O."/>
            <person name="Begum T."/>
            <person name="Schartl M."/>
            <person name="Guiguen Y."/>
        </authorList>
    </citation>
    <scope>NUCLEOTIDE SEQUENCE [LARGE SCALE GENOMIC DNA]</scope>
    <source>
        <strain evidence="3 4">Indonesia</strain>
        <tissue evidence="3">Blood</tissue>
    </source>
</reference>
<evidence type="ECO:0000313" key="3">
    <source>
        <dbReference type="EMBL" id="KAB5518622.1"/>
    </source>
</evidence>
<evidence type="ECO:0000259" key="2">
    <source>
        <dbReference type="Pfam" id="PF15232"/>
    </source>
</evidence>
<feature type="compositionally biased region" description="Polar residues" evidence="1">
    <location>
        <begin position="490"/>
        <end position="513"/>
    </location>
</feature>
<dbReference type="PANTHER" id="PTHR33775:SF4">
    <property type="entry name" value="CHROMOSOME 4 OPEN READING FRAME 54"/>
    <property type="match status" value="1"/>
</dbReference>
<dbReference type="PANTHER" id="PTHR33775">
    <property type="entry name" value="CARDIAC-ENRICHED FHL2-INTERACTING PROTEIN-RELATED"/>
    <property type="match status" value="1"/>
</dbReference>
<feature type="region of interest" description="Disordered" evidence="1">
    <location>
        <begin position="887"/>
        <end position="908"/>
    </location>
</feature>
<feature type="compositionally biased region" description="Pro residues" evidence="1">
    <location>
        <begin position="1024"/>
        <end position="1036"/>
    </location>
</feature>
<name>A0A5N5JI80_PANHP</name>
<dbReference type="Proteomes" id="UP000327468">
    <property type="component" value="Chromosome 28"/>
</dbReference>
<feature type="compositionally biased region" description="Low complexity" evidence="1">
    <location>
        <begin position="514"/>
        <end position="526"/>
    </location>
</feature>
<feature type="region of interest" description="Disordered" evidence="1">
    <location>
        <begin position="185"/>
        <end position="208"/>
    </location>
</feature>
<feature type="region of interest" description="Disordered" evidence="1">
    <location>
        <begin position="50"/>
        <end position="76"/>
    </location>
</feature>
<proteinExistence type="predicted"/>
<feature type="compositionally biased region" description="Acidic residues" evidence="1">
    <location>
        <begin position="114"/>
        <end position="131"/>
    </location>
</feature>
<dbReference type="InterPro" id="IPR052303">
    <property type="entry name" value="CEFIP"/>
</dbReference>
<dbReference type="AlphaFoldDB" id="A0A5N5JI80"/>
<feature type="region of interest" description="Disordered" evidence="1">
    <location>
        <begin position="110"/>
        <end position="131"/>
    </location>
</feature>
<feature type="compositionally biased region" description="Basic and acidic residues" evidence="1">
    <location>
        <begin position="890"/>
        <end position="899"/>
    </location>
</feature>
<feature type="region of interest" description="Disordered" evidence="1">
    <location>
        <begin position="1021"/>
        <end position="1040"/>
    </location>
</feature>
<dbReference type="InterPro" id="IPR027838">
    <property type="entry name" value="DUF4585"/>
</dbReference>
<gene>
    <name evidence="3" type="ORF">PHYPO_G00168110</name>
</gene>